<organism evidence="2 3">
    <name type="scientific">Pyxidicoccus fallax</name>
    <dbReference type="NCBI Taxonomy" id="394095"/>
    <lineage>
        <taxon>Bacteria</taxon>
        <taxon>Pseudomonadati</taxon>
        <taxon>Myxococcota</taxon>
        <taxon>Myxococcia</taxon>
        <taxon>Myxococcales</taxon>
        <taxon>Cystobacterineae</taxon>
        <taxon>Myxococcaceae</taxon>
        <taxon>Pyxidicoccus</taxon>
    </lineage>
</organism>
<proteinExistence type="predicted"/>
<gene>
    <name evidence="2" type="ORF">HG543_25160</name>
</gene>
<evidence type="ECO:0000256" key="1">
    <source>
        <dbReference type="SAM" id="MobiDB-lite"/>
    </source>
</evidence>
<keyword evidence="3" id="KW-1185">Reference proteome</keyword>
<protein>
    <submittedName>
        <fullName evidence="2">Uncharacterized protein</fullName>
    </submittedName>
</protein>
<reference evidence="2 3" key="1">
    <citation type="submission" date="2020-04" db="EMBL/GenBank/DDBJ databases">
        <title>Draft genome of Pyxidicoccus fallax type strain.</title>
        <authorList>
            <person name="Whitworth D.E."/>
        </authorList>
    </citation>
    <scope>NUCLEOTIDE SEQUENCE [LARGE SCALE GENOMIC DNA]</scope>
    <source>
        <strain evidence="2 3">DSM 14698</strain>
    </source>
</reference>
<dbReference type="EMBL" id="JABBJJ010000124">
    <property type="protein sequence ID" value="NMO18122.1"/>
    <property type="molecule type" value="Genomic_DNA"/>
</dbReference>
<accession>A0A848LK97</accession>
<feature type="compositionally biased region" description="Polar residues" evidence="1">
    <location>
        <begin position="116"/>
        <end position="130"/>
    </location>
</feature>
<evidence type="ECO:0000313" key="2">
    <source>
        <dbReference type="EMBL" id="NMO18122.1"/>
    </source>
</evidence>
<sequence>MDYPAITGWSREEREALVAAHRDSLAVLLRHSLSWVAAPYGEERLLEAFRFNTLDDAVDWCLTRFATGDLDPAKISPSSRSWRLFTEARFWLTQRESREGYTRKMQWLEAQRQRSNEASPTPLQEGAEQTQDVDVTRLMERLAHTLRKLLARTCPDLVGWWLRATEELRAEWFELPSLPPSQVPASKKTRSVRMHDAQFRFQCLHRALILDSSEAGLPHLAVREWLFQPCSNVPSYQRSEEDIAAALPPTAPRDRRSVQRLRREGLEVLLGRLLKTALAGPDSEQAVALMEWELLRRAVTKTTLTAFNLDEGAAPELRKKAEQLDTLAKALEVVR</sequence>
<evidence type="ECO:0000313" key="3">
    <source>
        <dbReference type="Proteomes" id="UP000518300"/>
    </source>
</evidence>
<feature type="region of interest" description="Disordered" evidence="1">
    <location>
        <begin position="111"/>
        <end position="130"/>
    </location>
</feature>
<dbReference type="Proteomes" id="UP000518300">
    <property type="component" value="Unassembled WGS sequence"/>
</dbReference>
<dbReference type="AlphaFoldDB" id="A0A848LK97"/>
<name>A0A848LK97_9BACT</name>
<comment type="caution">
    <text evidence="2">The sequence shown here is derived from an EMBL/GenBank/DDBJ whole genome shotgun (WGS) entry which is preliminary data.</text>
</comment>
<dbReference type="RefSeq" id="WP_169347395.1">
    <property type="nucleotide sequence ID" value="NZ_JABBJJ010000124.1"/>
</dbReference>